<dbReference type="EMBL" id="AONC01000049">
    <property type="protein sequence ID" value="EXJ14066.1"/>
    <property type="molecule type" value="Genomic_DNA"/>
</dbReference>
<evidence type="ECO:0000256" key="3">
    <source>
        <dbReference type="SAM" id="MobiDB-lite"/>
    </source>
</evidence>
<evidence type="ECO:0000256" key="2">
    <source>
        <dbReference type="SAM" id="Coils"/>
    </source>
</evidence>
<gene>
    <name evidence="4" type="ORF">D779_3028</name>
</gene>
<evidence type="ECO:0008006" key="6">
    <source>
        <dbReference type="Google" id="ProtNLM"/>
    </source>
</evidence>
<reference evidence="4 5" key="1">
    <citation type="submission" date="2012-11" db="EMBL/GenBank/DDBJ databases">
        <title>Genome assembly of Thiorhodococcus sp. AK35.</title>
        <authorList>
            <person name="Nupur N."/>
            <person name="Khatri I."/>
            <person name="Subramanian S."/>
            <person name="Pinnaka A."/>
        </authorList>
    </citation>
    <scope>NUCLEOTIDE SEQUENCE [LARGE SCALE GENOMIC DNA]</scope>
    <source>
        <strain evidence="4 5">AK35</strain>
    </source>
</reference>
<dbReference type="PATRIC" id="fig|1249627.3.peg.3193"/>
<organism evidence="4 5">
    <name type="scientific">Imhoffiella purpurea</name>
    <dbReference type="NCBI Taxonomy" id="1249627"/>
    <lineage>
        <taxon>Bacteria</taxon>
        <taxon>Pseudomonadati</taxon>
        <taxon>Pseudomonadota</taxon>
        <taxon>Gammaproteobacteria</taxon>
        <taxon>Chromatiales</taxon>
        <taxon>Chromatiaceae</taxon>
        <taxon>Imhoffiella</taxon>
    </lineage>
</organism>
<dbReference type="OrthoDB" id="5296275at2"/>
<accession>W9VAV8</accession>
<feature type="coiled-coil region" evidence="2">
    <location>
        <begin position="337"/>
        <end position="378"/>
    </location>
</feature>
<dbReference type="eggNOG" id="COG3206">
    <property type="taxonomic scope" value="Bacteria"/>
</dbReference>
<sequence length="500" mass="56625">MQQRYLLEITGSAEQAIPDRMTLYDFESRSLLNEIEGDEWLRLLRELQSVERNADATEQDTPALQAPEDRGETGSETSGIAPGQEDESSEAIELYRPPEQELDPVRSGRRKLWDMPHKYHCPIIGTCLSVDDLRRIGRRFVWRTKERLSDYEIHVGFVSAAEERNALSQATQKLLDKKYASNLRRYAKAKDPEGILALWAESLACGEVPGGLWALMSHPKTDAATMVLAYEDVHMLSHQIGAGQRADLKRLNEARVELGRVRHELETCQRRSAQQLEQRESTIAELTSELDACRQERDRLASEAETLRHRLSRSETPALLERIASLSDAHALTHSRLETSLQETESLRQRLADAERRSSTLETSLREREEECESLERLLTLGLSQQCDECPNDSCACCADLAGRLVLCVGGRQQLVEQYRQLVARCNGRFEHHDGGLEDSHQRLESMLASADAIVCATDYVSHNAYYRTKRFCKRLDKPHVLLGNSGLSSFARALERVAN</sequence>
<protein>
    <recommendedName>
        <fullName evidence="6">DUF2325 domain-containing protein</fullName>
    </recommendedName>
</protein>
<evidence type="ECO:0000313" key="4">
    <source>
        <dbReference type="EMBL" id="EXJ14066.1"/>
    </source>
</evidence>
<comment type="similarity">
    <text evidence="1">Belongs to the UPF0751 family.</text>
</comment>
<proteinExistence type="inferred from homology"/>
<dbReference type="InterPro" id="IPR016772">
    <property type="entry name" value="UCP020408"/>
</dbReference>
<dbReference type="Pfam" id="PF10087">
    <property type="entry name" value="DUF2325"/>
    <property type="match status" value="1"/>
</dbReference>
<keyword evidence="5" id="KW-1185">Reference proteome</keyword>
<dbReference type="AlphaFoldDB" id="W9VAV8"/>
<dbReference type="Proteomes" id="UP000019460">
    <property type="component" value="Unassembled WGS sequence"/>
</dbReference>
<feature type="coiled-coil region" evidence="2">
    <location>
        <begin position="251"/>
        <end position="310"/>
    </location>
</feature>
<evidence type="ECO:0000313" key="5">
    <source>
        <dbReference type="Proteomes" id="UP000019460"/>
    </source>
</evidence>
<keyword evidence="2" id="KW-0175">Coiled coil</keyword>
<evidence type="ECO:0000256" key="1">
    <source>
        <dbReference type="ARBA" id="ARBA00007189"/>
    </source>
</evidence>
<feature type="region of interest" description="Disordered" evidence="3">
    <location>
        <begin position="52"/>
        <end position="100"/>
    </location>
</feature>
<dbReference type="RefSeq" id="WP_043755783.1">
    <property type="nucleotide sequence ID" value="NZ_AONC01000049.1"/>
</dbReference>
<name>W9VAV8_9GAMM</name>
<dbReference type="STRING" id="1249627.D779_3028"/>
<comment type="caution">
    <text evidence="4">The sequence shown here is derived from an EMBL/GenBank/DDBJ whole genome shotgun (WGS) entry which is preliminary data.</text>
</comment>